<feature type="active site" description="Proton donor" evidence="11">
    <location>
        <position position="176"/>
    </location>
</feature>
<dbReference type="EMBL" id="SNRW01004952">
    <property type="protein sequence ID" value="KAA6386127.1"/>
    <property type="molecule type" value="Genomic_DNA"/>
</dbReference>
<feature type="binding site" evidence="13">
    <location>
        <begin position="198"/>
        <end position="199"/>
    </location>
    <ligand>
        <name>substrate</name>
    </ligand>
</feature>
<comment type="catalytic activity">
    <reaction evidence="1 10">
        <text>D-ribulose 5-phosphate = D-xylulose 5-phosphate</text>
        <dbReference type="Rhea" id="RHEA:13677"/>
        <dbReference type="ChEBI" id="CHEBI:57737"/>
        <dbReference type="ChEBI" id="CHEBI:58121"/>
        <dbReference type="EC" id="5.1.3.1"/>
    </reaction>
</comment>
<evidence type="ECO:0000256" key="2">
    <source>
        <dbReference type="ARBA" id="ARBA00001936"/>
    </source>
</evidence>
<evidence type="ECO:0000256" key="12">
    <source>
        <dbReference type="PIRSR" id="PIRSR001461-2"/>
    </source>
</evidence>
<dbReference type="EC" id="5.1.3.1" evidence="7 10"/>
<evidence type="ECO:0000256" key="9">
    <source>
        <dbReference type="ARBA" id="ARBA00023235"/>
    </source>
</evidence>
<evidence type="ECO:0000256" key="3">
    <source>
        <dbReference type="ARBA" id="ARBA00001941"/>
    </source>
</evidence>
<comment type="cofactor">
    <cofactor evidence="12">
        <name>a divalent metal cation</name>
        <dbReference type="ChEBI" id="CHEBI:60240"/>
    </cofactor>
    <text evidence="12">Binds 1 divalent metal cation per subunit.</text>
</comment>
<keyword evidence="8 12" id="KW-0479">Metal-binding</keyword>
<comment type="caution">
    <text evidence="14">The sequence shown here is derived from an EMBL/GenBank/DDBJ whole genome shotgun (WGS) entry which is preliminary data.</text>
</comment>
<keyword evidence="12" id="KW-0170">Cobalt</keyword>
<dbReference type="InterPro" id="IPR013785">
    <property type="entry name" value="Aldolase_TIM"/>
</dbReference>
<feature type="active site" description="Proton acceptor" evidence="11">
    <location>
        <position position="37"/>
    </location>
</feature>
<evidence type="ECO:0000313" key="14">
    <source>
        <dbReference type="EMBL" id="KAA6386127.1"/>
    </source>
</evidence>
<evidence type="ECO:0000256" key="13">
    <source>
        <dbReference type="PIRSR" id="PIRSR001461-3"/>
    </source>
</evidence>
<dbReference type="AlphaFoldDB" id="A0A5J4VU67"/>
<feature type="binding site" evidence="12">
    <location>
        <position position="68"/>
    </location>
    <ligand>
        <name>a divalent metal cation</name>
        <dbReference type="ChEBI" id="CHEBI:60240"/>
    </ligand>
</feature>
<comment type="cofactor">
    <cofactor evidence="3">
        <name>Co(2+)</name>
        <dbReference type="ChEBI" id="CHEBI:48828"/>
    </cofactor>
</comment>
<name>A0A5J4VU67_9EUKA</name>
<comment type="similarity">
    <text evidence="6 10">Belongs to the ribulose-phosphate 3-epimerase family.</text>
</comment>
<dbReference type="GO" id="GO:0004750">
    <property type="term" value="F:D-ribulose-phosphate 3-epimerase activity"/>
    <property type="evidence" value="ECO:0007669"/>
    <property type="project" value="UniProtKB-EC"/>
</dbReference>
<dbReference type="Proteomes" id="UP000324800">
    <property type="component" value="Unassembled WGS sequence"/>
</dbReference>
<comment type="cofactor">
    <cofactor evidence="5">
        <name>Fe(2+)</name>
        <dbReference type="ChEBI" id="CHEBI:29033"/>
    </cofactor>
</comment>
<proteinExistence type="inferred from homology"/>
<dbReference type="PROSITE" id="PS01086">
    <property type="entry name" value="RIBUL_P_3_EPIMER_2"/>
    <property type="match status" value="1"/>
</dbReference>
<dbReference type="FunFam" id="3.20.20.70:FF:000171">
    <property type="entry name" value="Ribulose-phosphate 3-epimerase"/>
    <property type="match status" value="1"/>
</dbReference>
<dbReference type="InterPro" id="IPR011060">
    <property type="entry name" value="RibuloseP-bd_barrel"/>
</dbReference>
<dbReference type="Pfam" id="PF00834">
    <property type="entry name" value="Ribul_P_3_epim"/>
    <property type="match status" value="1"/>
</dbReference>
<dbReference type="GO" id="GO:0005975">
    <property type="term" value="P:carbohydrate metabolic process"/>
    <property type="evidence" value="ECO:0007669"/>
    <property type="project" value="InterPro"/>
</dbReference>
<keyword evidence="10" id="KW-0119">Carbohydrate metabolism</keyword>
<dbReference type="PIRSF" id="PIRSF001461">
    <property type="entry name" value="RPE"/>
    <property type="match status" value="1"/>
</dbReference>
<feature type="binding site" evidence="13">
    <location>
        <position position="9"/>
    </location>
    <ligand>
        <name>substrate</name>
    </ligand>
</feature>
<dbReference type="NCBIfam" id="NF004076">
    <property type="entry name" value="PRK05581.1-4"/>
    <property type="match status" value="1"/>
</dbReference>
<evidence type="ECO:0000313" key="15">
    <source>
        <dbReference type="Proteomes" id="UP000324800"/>
    </source>
</evidence>
<keyword evidence="12" id="KW-0464">Manganese</keyword>
<dbReference type="OrthoDB" id="1927044at2759"/>
<protein>
    <recommendedName>
        <fullName evidence="7 10">Ribulose-phosphate 3-epimerase</fullName>
        <ecNumber evidence="7 10">5.1.3.1</ecNumber>
    </recommendedName>
</protein>
<feature type="binding site" evidence="13">
    <location>
        <begin position="147"/>
        <end position="150"/>
    </location>
    <ligand>
        <name>substrate</name>
    </ligand>
</feature>
<evidence type="ECO:0000256" key="10">
    <source>
        <dbReference type="PIRNR" id="PIRNR001461"/>
    </source>
</evidence>
<keyword evidence="9 10" id="KW-0413">Isomerase</keyword>
<dbReference type="NCBIfam" id="TIGR01163">
    <property type="entry name" value="rpe"/>
    <property type="match status" value="1"/>
</dbReference>
<feature type="binding site" evidence="12">
    <location>
        <position position="37"/>
    </location>
    <ligand>
        <name>a divalent metal cation</name>
        <dbReference type="ChEBI" id="CHEBI:60240"/>
    </ligand>
</feature>
<evidence type="ECO:0000256" key="7">
    <source>
        <dbReference type="ARBA" id="ARBA00013188"/>
    </source>
</evidence>
<gene>
    <name evidence="14" type="ORF">EZS28_018348</name>
</gene>
<feature type="binding site" evidence="13">
    <location>
        <position position="68"/>
    </location>
    <ligand>
        <name>substrate</name>
    </ligand>
</feature>
<organism evidence="14 15">
    <name type="scientific">Streblomastix strix</name>
    <dbReference type="NCBI Taxonomy" id="222440"/>
    <lineage>
        <taxon>Eukaryota</taxon>
        <taxon>Metamonada</taxon>
        <taxon>Preaxostyla</taxon>
        <taxon>Oxymonadida</taxon>
        <taxon>Streblomastigidae</taxon>
        <taxon>Streblomastix</taxon>
    </lineage>
</organism>
<comment type="cofactor">
    <cofactor evidence="4">
        <name>Zn(2+)</name>
        <dbReference type="ChEBI" id="CHEBI:29105"/>
    </cofactor>
</comment>
<evidence type="ECO:0000256" key="8">
    <source>
        <dbReference type="ARBA" id="ARBA00022723"/>
    </source>
</evidence>
<dbReference type="HAMAP" id="MF_02227">
    <property type="entry name" value="RPE"/>
    <property type="match status" value="1"/>
</dbReference>
<dbReference type="InterPro" id="IPR026019">
    <property type="entry name" value="Ribul_P_3_epim"/>
</dbReference>
<feature type="binding site" evidence="12">
    <location>
        <position position="35"/>
    </location>
    <ligand>
        <name>a divalent metal cation</name>
        <dbReference type="ChEBI" id="CHEBI:60240"/>
    </ligand>
</feature>
<reference evidence="14 15" key="1">
    <citation type="submission" date="2019-03" db="EMBL/GenBank/DDBJ databases">
        <title>Single cell metagenomics reveals metabolic interactions within the superorganism composed of flagellate Streblomastix strix and complex community of Bacteroidetes bacteria on its surface.</title>
        <authorList>
            <person name="Treitli S.C."/>
            <person name="Kolisko M."/>
            <person name="Husnik F."/>
            <person name="Keeling P."/>
            <person name="Hampl V."/>
        </authorList>
    </citation>
    <scope>NUCLEOTIDE SEQUENCE [LARGE SCALE GENOMIC DNA]</scope>
    <source>
        <strain evidence="14">ST1C</strain>
    </source>
</reference>
<evidence type="ECO:0000256" key="5">
    <source>
        <dbReference type="ARBA" id="ARBA00001954"/>
    </source>
</evidence>
<dbReference type="SUPFAM" id="SSF51366">
    <property type="entry name" value="Ribulose-phoshate binding barrel"/>
    <property type="match status" value="1"/>
</dbReference>
<feature type="binding site" evidence="12">
    <location>
        <position position="176"/>
    </location>
    <ligand>
        <name>a divalent metal cation</name>
        <dbReference type="ChEBI" id="CHEBI:60240"/>
    </ligand>
</feature>
<evidence type="ECO:0000256" key="11">
    <source>
        <dbReference type="PIRSR" id="PIRSR001461-1"/>
    </source>
</evidence>
<sequence length="242" mass="26256">MTKCFIAPSMLSSDFAHLADESNTIIQTNGADWLHIDVMDGHFVQNLTLGAPIIKCLRKYTNSFMDCHLMVEKPQNYIGTFHTAGVNMFTFHLEATSDAVALIEAVHAAGMFCGVAIKPSSPVKLLWENKDIPSTADMILVMTVEPGFGGQEFMSSMLPKVVELRQRYPNLLIEVDGGLNQINVADAASAGANVIVAGSSIFGNPNRTQAVAQLKNACESCTSLPLIQHQAILEKTLYGKKI</sequence>
<comment type="cofactor">
    <cofactor evidence="2">
        <name>Mn(2+)</name>
        <dbReference type="ChEBI" id="CHEBI:29035"/>
    </cofactor>
</comment>
<dbReference type="PANTHER" id="PTHR11749">
    <property type="entry name" value="RIBULOSE-5-PHOSPHATE-3-EPIMERASE"/>
    <property type="match status" value="1"/>
</dbReference>
<evidence type="ECO:0000256" key="4">
    <source>
        <dbReference type="ARBA" id="ARBA00001947"/>
    </source>
</evidence>
<keyword evidence="12" id="KW-0862">Zinc</keyword>
<dbReference type="GO" id="GO:0006098">
    <property type="term" value="P:pentose-phosphate shunt"/>
    <property type="evidence" value="ECO:0007669"/>
    <property type="project" value="InterPro"/>
</dbReference>
<accession>A0A5J4VU67</accession>
<dbReference type="CDD" id="cd00429">
    <property type="entry name" value="RPE"/>
    <property type="match status" value="1"/>
</dbReference>
<dbReference type="PROSITE" id="PS01085">
    <property type="entry name" value="RIBUL_P_3_EPIMER_1"/>
    <property type="match status" value="1"/>
</dbReference>
<dbReference type="Gene3D" id="3.20.20.70">
    <property type="entry name" value="Aldolase class I"/>
    <property type="match status" value="1"/>
</dbReference>
<feature type="binding site" evidence="13">
    <location>
        <position position="178"/>
    </location>
    <ligand>
        <name>substrate</name>
    </ligand>
</feature>
<dbReference type="InterPro" id="IPR000056">
    <property type="entry name" value="Ribul_P_3_epim-like"/>
</dbReference>
<evidence type="ECO:0000256" key="6">
    <source>
        <dbReference type="ARBA" id="ARBA00009541"/>
    </source>
</evidence>
<dbReference type="GO" id="GO:0046872">
    <property type="term" value="F:metal ion binding"/>
    <property type="evidence" value="ECO:0007669"/>
    <property type="project" value="UniProtKB-KW"/>
</dbReference>
<evidence type="ECO:0000256" key="1">
    <source>
        <dbReference type="ARBA" id="ARBA00001782"/>
    </source>
</evidence>